<organism evidence="2 3">
    <name type="scientific">candidate division Kazan bacterium RIFCSPLOWO2_01_FULL_48_13</name>
    <dbReference type="NCBI Taxonomy" id="1798539"/>
    <lineage>
        <taxon>Bacteria</taxon>
        <taxon>Bacteria division Kazan-3B-28</taxon>
    </lineage>
</organism>
<comment type="caution">
    <text evidence="2">The sequence shown here is derived from an EMBL/GenBank/DDBJ whole genome shotgun (WGS) entry which is preliminary data.</text>
</comment>
<accession>A0A1F4PQ17</accession>
<evidence type="ECO:0000313" key="3">
    <source>
        <dbReference type="Proteomes" id="UP000179010"/>
    </source>
</evidence>
<dbReference type="Gene3D" id="1.10.260.40">
    <property type="entry name" value="lambda repressor-like DNA-binding domains"/>
    <property type="match status" value="1"/>
</dbReference>
<name>A0A1F4PQ17_UNCK3</name>
<dbReference type="SMART" id="SM00530">
    <property type="entry name" value="HTH_XRE"/>
    <property type="match status" value="1"/>
</dbReference>
<feature type="domain" description="HTH cro/C1-type" evidence="1">
    <location>
        <begin position="40"/>
        <end position="94"/>
    </location>
</feature>
<reference evidence="2 3" key="1">
    <citation type="journal article" date="2016" name="Nat. Commun.">
        <title>Thousands of microbial genomes shed light on interconnected biogeochemical processes in an aquifer system.</title>
        <authorList>
            <person name="Anantharaman K."/>
            <person name="Brown C.T."/>
            <person name="Hug L.A."/>
            <person name="Sharon I."/>
            <person name="Castelle C.J."/>
            <person name="Probst A.J."/>
            <person name="Thomas B.C."/>
            <person name="Singh A."/>
            <person name="Wilkins M.J."/>
            <person name="Karaoz U."/>
            <person name="Brodie E.L."/>
            <person name="Williams K.H."/>
            <person name="Hubbard S.S."/>
            <person name="Banfield J.F."/>
        </authorList>
    </citation>
    <scope>NUCLEOTIDE SEQUENCE [LARGE SCALE GENOMIC DNA]</scope>
</reference>
<dbReference type="STRING" id="1798539.A2994_03890"/>
<evidence type="ECO:0000259" key="1">
    <source>
        <dbReference type="PROSITE" id="PS50943"/>
    </source>
</evidence>
<protein>
    <recommendedName>
        <fullName evidence="1">HTH cro/C1-type domain-containing protein</fullName>
    </recommendedName>
</protein>
<dbReference type="AlphaFoldDB" id="A0A1F4PQ17"/>
<dbReference type="Pfam" id="PF01381">
    <property type="entry name" value="HTH_3"/>
    <property type="match status" value="1"/>
</dbReference>
<evidence type="ECO:0000313" key="2">
    <source>
        <dbReference type="EMBL" id="OGB85142.1"/>
    </source>
</evidence>
<dbReference type="SUPFAM" id="SSF47413">
    <property type="entry name" value="lambda repressor-like DNA-binding domains"/>
    <property type="match status" value="1"/>
</dbReference>
<proteinExistence type="predicted"/>
<dbReference type="CDD" id="cd00093">
    <property type="entry name" value="HTH_XRE"/>
    <property type="match status" value="1"/>
</dbReference>
<dbReference type="EMBL" id="METE01000010">
    <property type="protein sequence ID" value="OGB85142.1"/>
    <property type="molecule type" value="Genomic_DNA"/>
</dbReference>
<dbReference type="GO" id="GO:0003677">
    <property type="term" value="F:DNA binding"/>
    <property type="evidence" value="ECO:0007669"/>
    <property type="project" value="InterPro"/>
</dbReference>
<dbReference type="PROSITE" id="PS50943">
    <property type="entry name" value="HTH_CROC1"/>
    <property type="match status" value="1"/>
</dbReference>
<dbReference type="InterPro" id="IPR001387">
    <property type="entry name" value="Cro/C1-type_HTH"/>
</dbReference>
<sequence>MANKVKLIPFSQIEKRWMKNPEFRRIIKEREPYFNVVRQLVKERIKQKRTQEYMAKKTGLRQEAISAMESLRREPQLSTLYKYATALGVKVLKLS</sequence>
<gene>
    <name evidence="2" type="ORF">A2994_03890</name>
</gene>
<dbReference type="InterPro" id="IPR010982">
    <property type="entry name" value="Lambda_DNA-bd_dom_sf"/>
</dbReference>
<dbReference type="Proteomes" id="UP000179010">
    <property type="component" value="Unassembled WGS sequence"/>
</dbReference>